<reference evidence="2 3" key="1">
    <citation type="submission" date="2015-04" db="EMBL/GenBank/DDBJ databases">
        <title>Comparative genomics of rhizobia nodulating Arachis hypogaea in China.</title>
        <authorList>
            <person name="Li Y."/>
        </authorList>
    </citation>
    <scope>NUCLEOTIDE SEQUENCE [LARGE SCALE GENOMIC DNA]</scope>
    <source>
        <strain evidence="2 3">CCBAU 51757</strain>
    </source>
</reference>
<comment type="caution">
    <text evidence="2">The sequence shown here is derived from an EMBL/GenBank/DDBJ whole genome shotgun (WGS) entry which is preliminary data.</text>
</comment>
<organism evidence="2 3">
    <name type="scientific">Bradyrhizobium nanningense</name>
    <dbReference type="NCBI Taxonomy" id="1325118"/>
    <lineage>
        <taxon>Bacteria</taxon>
        <taxon>Pseudomonadati</taxon>
        <taxon>Pseudomonadota</taxon>
        <taxon>Alphaproteobacteria</taxon>
        <taxon>Hyphomicrobiales</taxon>
        <taxon>Nitrobacteraceae</taxon>
        <taxon>Bradyrhizobium</taxon>
    </lineage>
</organism>
<sequence>MMRLDNVSAASLDGFRPLPPQRPRDIGASRAGPHIRFGKRRGDRFAISCHLLQLPGETSFP</sequence>
<gene>
    <name evidence="2" type="ORF">XH99_10350</name>
</gene>
<accession>A0A4Q0SA12</accession>
<evidence type="ECO:0000313" key="2">
    <source>
        <dbReference type="EMBL" id="RXH31884.1"/>
    </source>
</evidence>
<proteinExistence type="predicted"/>
<dbReference type="AlphaFoldDB" id="A0A4Q0SA12"/>
<evidence type="ECO:0000313" key="3">
    <source>
        <dbReference type="Proteomes" id="UP000289546"/>
    </source>
</evidence>
<name>A0A4Q0SA12_9BRAD</name>
<keyword evidence="3" id="KW-1185">Reference proteome</keyword>
<feature type="region of interest" description="Disordered" evidence="1">
    <location>
        <begin position="1"/>
        <end position="35"/>
    </location>
</feature>
<evidence type="ECO:0000256" key="1">
    <source>
        <dbReference type="SAM" id="MobiDB-lite"/>
    </source>
</evidence>
<dbReference type="EMBL" id="LBJQ01000056">
    <property type="protein sequence ID" value="RXH31884.1"/>
    <property type="molecule type" value="Genomic_DNA"/>
</dbReference>
<dbReference type="Proteomes" id="UP000289546">
    <property type="component" value="Unassembled WGS sequence"/>
</dbReference>
<protein>
    <submittedName>
        <fullName evidence="2">Uncharacterized protein</fullName>
    </submittedName>
</protein>